<keyword evidence="1" id="KW-1133">Transmembrane helix</keyword>
<dbReference type="EMBL" id="WOFH01000005">
    <property type="protein sequence ID" value="MUN38328.1"/>
    <property type="molecule type" value="Genomic_DNA"/>
</dbReference>
<keyword evidence="1" id="KW-0472">Membrane</keyword>
<dbReference type="RefSeq" id="WP_156217439.1">
    <property type="nucleotide sequence ID" value="NZ_WOFH01000005.1"/>
</dbReference>
<sequence>MTGPNLGTGSANSYRALFAIPGTARLYFGYLLARMPVGVIGLSLLLLGQDTGGTARSGLLVGAFSAALMIATPLLGRALDTFPPGRVLSLAATAQCAALALLAICWSTSEPETGLLLTGALLAGASLPPAGPALRVALPVFVPDDLLTTGFTAEAVILETVYIIGPLLVGGLGAVAGWLPLAAAGGCTAAGVAVMLSSGRLAGACVDTPPARALWTLGPLADGGVRRLLLGAFLFLPALAVVEVGVAAVAGERDRPELLGVVMAFSAVASLAGGLLFGLRRWPGSLASHVAVLAGWFAAASVLGALAPGPWPAGAAVVLGSLVVAPALALLGRIGGVVAPEGRAAETYTWLSTMNNCGQAATLPLAGLLAERSGPEGAFLLAATLAGTAALFILNNRRHLAPTTTSRPRETVRT</sequence>
<feature type="transmembrane region" description="Helical" evidence="1">
    <location>
        <begin position="87"/>
        <end position="106"/>
    </location>
</feature>
<comment type="caution">
    <text evidence="2">The sequence shown here is derived from an EMBL/GenBank/DDBJ whole genome shotgun (WGS) entry which is preliminary data.</text>
</comment>
<feature type="transmembrane region" description="Helical" evidence="1">
    <location>
        <begin position="258"/>
        <end position="280"/>
    </location>
</feature>
<protein>
    <recommendedName>
        <fullName evidence="4">MFS transporter</fullName>
    </recommendedName>
</protein>
<keyword evidence="1" id="KW-0812">Transmembrane</keyword>
<feature type="transmembrane region" description="Helical" evidence="1">
    <location>
        <begin position="286"/>
        <end position="306"/>
    </location>
</feature>
<feature type="transmembrane region" description="Helical" evidence="1">
    <location>
        <begin position="228"/>
        <end position="251"/>
    </location>
</feature>
<keyword evidence="3" id="KW-1185">Reference proteome</keyword>
<dbReference type="PANTHER" id="PTHR23542">
    <property type="match status" value="1"/>
</dbReference>
<feature type="transmembrane region" description="Helical" evidence="1">
    <location>
        <begin position="313"/>
        <end position="334"/>
    </location>
</feature>
<feature type="transmembrane region" description="Helical" evidence="1">
    <location>
        <begin position="113"/>
        <end position="131"/>
    </location>
</feature>
<dbReference type="InterPro" id="IPR036259">
    <property type="entry name" value="MFS_trans_sf"/>
</dbReference>
<evidence type="ECO:0008006" key="4">
    <source>
        <dbReference type="Google" id="ProtNLM"/>
    </source>
</evidence>
<name>A0A7K1L1J4_9ACTN</name>
<evidence type="ECO:0000256" key="1">
    <source>
        <dbReference type="SAM" id="Phobius"/>
    </source>
</evidence>
<reference evidence="2 3" key="1">
    <citation type="submission" date="2019-11" db="EMBL/GenBank/DDBJ databases">
        <authorList>
            <person name="Cao P."/>
        </authorList>
    </citation>
    <scope>NUCLEOTIDE SEQUENCE [LARGE SCALE GENOMIC DNA]</scope>
    <source>
        <strain evidence="2 3">NEAU-AAG5</strain>
    </source>
</reference>
<feature type="transmembrane region" description="Helical" evidence="1">
    <location>
        <begin position="27"/>
        <end position="47"/>
    </location>
</feature>
<gene>
    <name evidence="2" type="ORF">GNZ18_17190</name>
</gene>
<feature type="transmembrane region" description="Helical" evidence="1">
    <location>
        <begin position="377"/>
        <end position="394"/>
    </location>
</feature>
<evidence type="ECO:0000313" key="2">
    <source>
        <dbReference type="EMBL" id="MUN38328.1"/>
    </source>
</evidence>
<evidence type="ECO:0000313" key="3">
    <source>
        <dbReference type="Proteomes" id="UP000432015"/>
    </source>
</evidence>
<feature type="transmembrane region" description="Helical" evidence="1">
    <location>
        <begin position="59"/>
        <end position="75"/>
    </location>
</feature>
<dbReference type="SUPFAM" id="SSF103473">
    <property type="entry name" value="MFS general substrate transporter"/>
    <property type="match status" value="1"/>
</dbReference>
<accession>A0A7K1L1J4</accession>
<dbReference type="AlphaFoldDB" id="A0A7K1L1J4"/>
<dbReference type="PANTHER" id="PTHR23542:SF1">
    <property type="entry name" value="MAJOR FACILITATOR SUPERFAMILY (MFS) PROFILE DOMAIN-CONTAINING PROTEIN"/>
    <property type="match status" value="1"/>
</dbReference>
<dbReference type="Gene3D" id="1.20.1250.20">
    <property type="entry name" value="MFS general substrate transporter like domains"/>
    <property type="match status" value="1"/>
</dbReference>
<proteinExistence type="predicted"/>
<dbReference type="Proteomes" id="UP000432015">
    <property type="component" value="Unassembled WGS sequence"/>
</dbReference>
<feature type="transmembrane region" description="Helical" evidence="1">
    <location>
        <begin position="176"/>
        <end position="196"/>
    </location>
</feature>
<feature type="transmembrane region" description="Helical" evidence="1">
    <location>
        <begin position="151"/>
        <end position="169"/>
    </location>
</feature>
<organism evidence="2 3">
    <name type="scientific">Actinomadura litoris</name>
    <dbReference type="NCBI Taxonomy" id="2678616"/>
    <lineage>
        <taxon>Bacteria</taxon>
        <taxon>Bacillati</taxon>
        <taxon>Actinomycetota</taxon>
        <taxon>Actinomycetes</taxon>
        <taxon>Streptosporangiales</taxon>
        <taxon>Thermomonosporaceae</taxon>
        <taxon>Actinomadura</taxon>
    </lineage>
</organism>